<dbReference type="EMBL" id="OX459952">
    <property type="protein sequence ID" value="CAI9158035.1"/>
    <property type="molecule type" value="Genomic_DNA"/>
</dbReference>
<keyword evidence="3" id="KW-1185">Reference proteome</keyword>
<proteinExistence type="predicted"/>
<accession>A0ABN8Y918</accession>
<protein>
    <submittedName>
        <fullName evidence="2">Uncharacterized protein</fullName>
    </submittedName>
</protein>
<name>A0ABN8Y918_RANTA</name>
<evidence type="ECO:0000313" key="3">
    <source>
        <dbReference type="Proteomes" id="UP001176941"/>
    </source>
</evidence>
<feature type="non-terminal residue" evidence="2">
    <location>
        <position position="1"/>
    </location>
</feature>
<feature type="region of interest" description="Disordered" evidence="1">
    <location>
        <begin position="52"/>
        <end position="82"/>
    </location>
</feature>
<gene>
    <name evidence="2" type="ORF">MRATA1EN1_LOCUS6997</name>
</gene>
<evidence type="ECO:0000313" key="2">
    <source>
        <dbReference type="EMBL" id="CAI9158035.1"/>
    </source>
</evidence>
<dbReference type="Proteomes" id="UP001176941">
    <property type="component" value="Chromosome 16"/>
</dbReference>
<organism evidence="2 3">
    <name type="scientific">Rangifer tarandus platyrhynchus</name>
    <name type="common">Svalbard reindeer</name>
    <dbReference type="NCBI Taxonomy" id="3082113"/>
    <lineage>
        <taxon>Eukaryota</taxon>
        <taxon>Metazoa</taxon>
        <taxon>Chordata</taxon>
        <taxon>Craniata</taxon>
        <taxon>Vertebrata</taxon>
        <taxon>Euteleostomi</taxon>
        <taxon>Mammalia</taxon>
        <taxon>Eutheria</taxon>
        <taxon>Laurasiatheria</taxon>
        <taxon>Artiodactyla</taxon>
        <taxon>Ruminantia</taxon>
        <taxon>Pecora</taxon>
        <taxon>Cervidae</taxon>
        <taxon>Odocoileinae</taxon>
        <taxon>Rangifer</taxon>
    </lineage>
</organism>
<evidence type="ECO:0000256" key="1">
    <source>
        <dbReference type="SAM" id="MobiDB-lite"/>
    </source>
</evidence>
<sequence>VLDGQGKKSFPGVEALTLKVPTTCLHLDYNSAAALLKFCLLPHFKSGLHYRADQREGGKTKPNPESPVKRYGSRTSKAQLSAAGRQNARVSLHWVSCVLQVSVAPPPPAPPPAPRALQEPVPAGAGACWLGASVFVSSARAINLLLHLPPRGGVGASGRLGGRAEPELERPLYRNPRF</sequence>
<reference evidence="2" key="1">
    <citation type="submission" date="2023-04" db="EMBL/GenBank/DDBJ databases">
        <authorList>
            <consortium name="ELIXIR-Norway"/>
        </authorList>
    </citation>
    <scope>NUCLEOTIDE SEQUENCE [LARGE SCALE GENOMIC DNA]</scope>
</reference>